<dbReference type="InterPro" id="IPR023393">
    <property type="entry name" value="START-like_dom_sf"/>
</dbReference>
<organism evidence="1 2">
    <name type="scientific">Durusdinium trenchii</name>
    <dbReference type="NCBI Taxonomy" id="1381693"/>
    <lineage>
        <taxon>Eukaryota</taxon>
        <taxon>Sar</taxon>
        <taxon>Alveolata</taxon>
        <taxon>Dinophyceae</taxon>
        <taxon>Suessiales</taxon>
        <taxon>Symbiodiniaceae</taxon>
        <taxon>Durusdinium</taxon>
    </lineage>
</organism>
<evidence type="ECO:0000313" key="2">
    <source>
        <dbReference type="Proteomes" id="UP001642484"/>
    </source>
</evidence>
<gene>
    <name evidence="1" type="ORF">CCMP2556_LOCUS19035</name>
</gene>
<reference evidence="1 2" key="1">
    <citation type="submission" date="2024-02" db="EMBL/GenBank/DDBJ databases">
        <authorList>
            <person name="Chen Y."/>
            <person name="Shah S."/>
            <person name="Dougan E. K."/>
            <person name="Thang M."/>
            <person name="Chan C."/>
        </authorList>
    </citation>
    <scope>NUCLEOTIDE SEQUENCE [LARGE SCALE GENOMIC DNA]</scope>
</reference>
<sequence length="245" mass="26920">MAWRSKAAEALQEALSVESTREWTPLQSSGEVRLFTSPVSGPLPFFRGCLERSAATVELADLVRVLVSDSCRRFWDPSYAFSQLLGHQDTMALLCTRQKASPVASESVWVNACTSNMSAERFTYAATSIEDADVGQSMPAAHAGLTRLATRLWAIDVRKKEDHWELSFVLHTAATSFRLPNFMLKPLLASWISSCLVSIWRMASAQVAPKGPVCLIAARESEPKAEGTPVDVAGRMLSFAGPRIW</sequence>
<dbReference type="Proteomes" id="UP001642484">
    <property type="component" value="Unassembled WGS sequence"/>
</dbReference>
<accession>A0ABP0L2G2</accession>
<evidence type="ECO:0000313" key="1">
    <source>
        <dbReference type="EMBL" id="CAK9033346.1"/>
    </source>
</evidence>
<comment type="caution">
    <text evidence="1">The sequence shown here is derived from an EMBL/GenBank/DDBJ whole genome shotgun (WGS) entry which is preliminary data.</text>
</comment>
<proteinExistence type="predicted"/>
<dbReference type="SUPFAM" id="SSF55961">
    <property type="entry name" value="Bet v1-like"/>
    <property type="match status" value="1"/>
</dbReference>
<keyword evidence="2" id="KW-1185">Reference proteome</keyword>
<evidence type="ECO:0008006" key="3">
    <source>
        <dbReference type="Google" id="ProtNLM"/>
    </source>
</evidence>
<dbReference type="GO" id="GO:0016798">
    <property type="term" value="F:hydrolase activity, acting on glycosyl bonds"/>
    <property type="evidence" value="ECO:0007669"/>
    <property type="project" value="UniProtKB-KW"/>
</dbReference>
<dbReference type="Gene3D" id="3.30.530.20">
    <property type="match status" value="1"/>
</dbReference>
<name>A0ABP0L2G2_9DINO</name>
<dbReference type="EMBL" id="CAXAMN010011001">
    <property type="protein sequence ID" value="CAK9033346.1"/>
    <property type="molecule type" value="Genomic_DNA"/>
</dbReference>
<protein>
    <recommendedName>
        <fullName evidence="3">START domain-containing protein</fullName>
    </recommendedName>
</protein>